<evidence type="ECO:0000256" key="5">
    <source>
        <dbReference type="ARBA" id="ARBA00023159"/>
    </source>
</evidence>
<evidence type="ECO:0000256" key="7">
    <source>
        <dbReference type="ARBA" id="ARBA00023242"/>
    </source>
</evidence>
<keyword evidence="11" id="KW-1185">Reference proteome</keyword>
<dbReference type="Pfam" id="PF08689">
    <property type="entry name" value="Med5"/>
    <property type="match status" value="1"/>
</dbReference>
<evidence type="ECO:0000256" key="9">
    <source>
        <dbReference type="RuleBase" id="RU364142"/>
    </source>
</evidence>
<protein>
    <recommendedName>
        <fullName evidence="3 9">Mediator of RNA polymerase II transcription subunit 5</fullName>
    </recommendedName>
    <alternativeName>
        <fullName evidence="8 9">Mediator complex subunit 5</fullName>
    </alternativeName>
</protein>
<evidence type="ECO:0000313" key="11">
    <source>
        <dbReference type="Proteomes" id="UP001056384"/>
    </source>
</evidence>
<dbReference type="GO" id="GO:0016592">
    <property type="term" value="C:mediator complex"/>
    <property type="evidence" value="ECO:0007669"/>
    <property type="project" value="InterPro"/>
</dbReference>
<name>A0A9Q9B904_9PEZI</name>
<dbReference type="PANTHER" id="PTHR35784">
    <property type="entry name" value="MEDIATOR OF RNA POLYMERASE II TRANSCRIPTION SUBUNIT 5"/>
    <property type="match status" value="1"/>
</dbReference>
<sequence>MSRYLDIEPPKSVAAQTWQTLFKKAILKRYRAEELAKAFKELQTRHRARSGDIASTLLGFRGANGASDDVLVFRYAEYLLTENYFSASDLLSALLRHSNFASSKSSSATRANTPTCEERIFTIVIQHYIRTDLPTSALEIQNLVHIIYRWLKVVGEDAVGRQLSGMQATDAHIDGLYEALAQLTLATLGNRGMRVVLQQKWWKERRSTVVDELRSYDGNVLQWINSQLSGRLRGLTDVPPYLEFDASGRPKFSDAQILAQIEELPVVRSRAGIFVWLCAALVARPLTDDMTILGYLQGRYSDNPQQLIIDLLAASFDVLTNFMLTKEPGQNVKVVRSFICNKIPVLIAIQASSMQPSVSAETCIQMALMPGGMVPMDPLPPISAGATAVRDGLKITRLEFLQACVLHGLVSEQTVAHILQESVALPRVTKLNKDTLVAQCSNNVSKLAEHIEELASMQGNVGAIAGCVVETVNNLCLTKDTMSLKSVCDKLIRRIPYMDFVMQYTQPGMLLLPLCNVLNDWVHDQDQSEFTPAYEEFASILLFTLAIIHRYDLSFDDIGILGNSFVAKLIEDMTVSKPHPDLQPEQASQLTQWIEGLFAVDEHGDTSGIGDDVMRQCSPQSFYTLVPTLFEQSILACRSKSLSMNTFKSGLELLLEPFLLPSLVMGLGWLAKHSWEDHNDADTLIQVLEKLLKLSSNAPETQAMHRAVLAMVATPLYNSLEEYCRKHPNKKATELLELLRPHMNQQRSLRCRQGELEQWVQAGGSIEGRMQQSIRDLISWSAATTSPPNPPPLYTHRMFAVACQTLGSEVLMEAIIQEVNGTEYSNVPLALDVCTSMICAPAPVPMGAQQATHWASPTGRLRACIRLESSNAQGLLDRPKSQAESLVRLGRRVEAQMAFSTQIPTISMPMPIQDQTADQMMQDLGLSLDDNNTGGSAVDATMATNVSAIATNAEMSGMDQQIDLSSLNTTSADELAKLAANSDAMNIDQDTSIFADFGLDVGDAQQTGQSAGMTSQDDDIFAGLNMDMGELDDFTFD</sequence>
<keyword evidence="7 9" id="KW-0539">Nucleus</keyword>
<organism evidence="10 11">
    <name type="scientific">Septoria linicola</name>
    <dbReference type="NCBI Taxonomy" id="215465"/>
    <lineage>
        <taxon>Eukaryota</taxon>
        <taxon>Fungi</taxon>
        <taxon>Dikarya</taxon>
        <taxon>Ascomycota</taxon>
        <taxon>Pezizomycotina</taxon>
        <taxon>Dothideomycetes</taxon>
        <taxon>Dothideomycetidae</taxon>
        <taxon>Mycosphaerellales</taxon>
        <taxon>Mycosphaerellaceae</taxon>
        <taxon>Septoria</taxon>
    </lineage>
</organism>
<evidence type="ECO:0000313" key="10">
    <source>
        <dbReference type="EMBL" id="USW58571.1"/>
    </source>
</evidence>
<evidence type="ECO:0000256" key="6">
    <source>
        <dbReference type="ARBA" id="ARBA00023163"/>
    </source>
</evidence>
<evidence type="ECO:0000256" key="2">
    <source>
        <dbReference type="ARBA" id="ARBA00008782"/>
    </source>
</evidence>
<evidence type="ECO:0000256" key="1">
    <source>
        <dbReference type="ARBA" id="ARBA00004123"/>
    </source>
</evidence>
<dbReference type="AlphaFoldDB" id="A0A9Q9B904"/>
<proteinExistence type="inferred from homology"/>
<comment type="similarity">
    <text evidence="2 9">Belongs to the Mediator complex subunit 5 family.</text>
</comment>
<evidence type="ECO:0000256" key="8">
    <source>
        <dbReference type="ARBA" id="ARBA00031256"/>
    </source>
</evidence>
<accession>A0A9Q9B904</accession>
<comment type="subcellular location">
    <subcellularLocation>
        <location evidence="1 9">Nucleus</location>
    </subcellularLocation>
</comment>
<comment type="function">
    <text evidence="9">Component of the Mediator complex, a coactivator involved in the regulated transcription of nearly all RNA polymerase II-dependent genes. Mediator functions as a bridge to convey information from gene-specific regulatory proteins to the basal RNA polymerase II transcription machinery. Mediator is recruited to promoters by direct interactions with regulatory proteins and serves as a scaffold for the assembly of a functional preinitiation complex with RNA polymerase II and the general transcription factors.</text>
</comment>
<evidence type="ECO:0000256" key="4">
    <source>
        <dbReference type="ARBA" id="ARBA00023015"/>
    </source>
</evidence>
<dbReference type="GO" id="GO:0003712">
    <property type="term" value="F:transcription coregulator activity"/>
    <property type="evidence" value="ECO:0007669"/>
    <property type="project" value="InterPro"/>
</dbReference>
<dbReference type="GO" id="GO:0006357">
    <property type="term" value="P:regulation of transcription by RNA polymerase II"/>
    <property type="evidence" value="ECO:0007669"/>
    <property type="project" value="InterPro"/>
</dbReference>
<keyword evidence="4 9" id="KW-0805">Transcription regulation</keyword>
<reference evidence="10" key="1">
    <citation type="submission" date="2022-06" db="EMBL/GenBank/DDBJ databases">
        <title>Complete genome sequences of two strains of the flax pathogen Septoria linicola.</title>
        <authorList>
            <person name="Lapalu N."/>
            <person name="Simon A."/>
            <person name="Demenou B."/>
            <person name="Paumier D."/>
            <person name="Guillot M.-P."/>
            <person name="Gout L."/>
            <person name="Valade R."/>
        </authorList>
    </citation>
    <scope>NUCLEOTIDE SEQUENCE</scope>
    <source>
        <strain evidence="10">SE15195</strain>
    </source>
</reference>
<keyword evidence="5 9" id="KW-0010">Activator</keyword>
<dbReference type="InterPro" id="IPR014801">
    <property type="entry name" value="Mediator_Med5_fun"/>
</dbReference>
<keyword evidence="6 9" id="KW-0804">Transcription</keyword>
<dbReference type="EMBL" id="CP099428">
    <property type="protein sequence ID" value="USW58571.1"/>
    <property type="molecule type" value="Genomic_DNA"/>
</dbReference>
<dbReference type="PANTHER" id="PTHR35784:SF1">
    <property type="entry name" value="MEDIATOR OF RNA POLYMERASE II TRANSCRIPTION SUBUNIT 5"/>
    <property type="match status" value="1"/>
</dbReference>
<dbReference type="Proteomes" id="UP001056384">
    <property type="component" value="Chromosome 11"/>
</dbReference>
<evidence type="ECO:0000256" key="3">
    <source>
        <dbReference type="ARBA" id="ARBA00020628"/>
    </source>
</evidence>
<gene>
    <name evidence="9" type="primary">MED5</name>
    <name evidence="10" type="ORF">Slin15195_G118900</name>
</gene>
<comment type="subunit">
    <text evidence="9">Component of the Mediator complex.</text>
</comment>